<sequence length="372" mass="43416">MVDEISGLPNDPPYLYIDIEGHELGRDGTVSMVQIYVAPKHMTYLVDTTTLGETAFNTPGAEGRTFKDVLEYRDAQKVFFDVRTDSDALYAHFGIKLRVIQDLQLMELAVRVAGNTDYLNGLTRCIENDMPRDRINVRAWKAIKAKGRALFDPAQGGSFAVFDARPLSAEILDYCVQDVQSLRVLWGVYMSDMSPLWVRRMLSESKRRVIVSQESDYVGKGRHMACAPYSFVYYLEEEMRQMRDAIHREQVKSEEYKKWYYEKYGKEYNEEEEEDEDEGYYGEEHEGYYGEENEEYYGEEDEEYYGEYDEGYNEEAYDNEEAYEEYNEELNDEAESSPSLWSSWVHKGCRHFSVSPISLRGRIDCSRCCMHS</sequence>
<evidence type="ECO:0000313" key="2">
    <source>
        <dbReference type="EMBL" id="KAF6806509.1"/>
    </source>
</evidence>
<dbReference type="SUPFAM" id="SSF53098">
    <property type="entry name" value="Ribonuclease H-like"/>
    <property type="match status" value="1"/>
</dbReference>
<accession>A0A8H6MRP4</accession>
<dbReference type="InterPro" id="IPR036397">
    <property type="entry name" value="RNaseH_sf"/>
</dbReference>
<dbReference type="InterPro" id="IPR012337">
    <property type="entry name" value="RNaseH-like_sf"/>
</dbReference>
<dbReference type="PANTHER" id="PTHR43040:SF1">
    <property type="entry name" value="RIBONUCLEASE D"/>
    <property type="match status" value="1"/>
</dbReference>
<reference evidence="2 3" key="1">
    <citation type="journal article" date="2020" name="Phytopathology">
        <title>Genome Sequence Resources of Colletotrichum truncatum, C. plurivorum, C. musicola, and C. sojae: Four Species Pathogenic to Soybean (Glycine max).</title>
        <authorList>
            <person name="Rogerio F."/>
            <person name="Boufleur T.R."/>
            <person name="Ciampi-Guillardi M."/>
            <person name="Sukno S.A."/>
            <person name="Thon M.R."/>
            <person name="Massola Junior N.S."/>
            <person name="Baroncelli R."/>
        </authorList>
    </citation>
    <scope>NUCLEOTIDE SEQUENCE [LARGE SCALE GENOMIC DNA]</scope>
    <source>
        <strain evidence="2 3">LFN0009</strain>
    </source>
</reference>
<comment type="caution">
    <text evidence="2">The sequence shown here is derived from an EMBL/GenBank/DDBJ whole genome shotgun (WGS) entry which is preliminary data.</text>
</comment>
<evidence type="ECO:0000313" key="3">
    <source>
        <dbReference type="Proteomes" id="UP000652219"/>
    </source>
</evidence>
<dbReference type="GO" id="GO:0003676">
    <property type="term" value="F:nucleic acid binding"/>
    <property type="evidence" value="ECO:0007669"/>
    <property type="project" value="InterPro"/>
</dbReference>
<name>A0A8H6MRP4_9PEZI</name>
<dbReference type="AlphaFoldDB" id="A0A8H6MRP4"/>
<dbReference type="PANTHER" id="PTHR43040">
    <property type="entry name" value="RIBONUCLEASE D"/>
    <property type="match status" value="1"/>
</dbReference>
<dbReference type="InterPro" id="IPR002562">
    <property type="entry name" value="3'-5'_exonuclease_dom"/>
</dbReference>
<gene>
    <name evidence="2" type="ORF">CSOJ01_08791</name>
</gene>
<dbReference type="GO" id="GO:0006139">
    <property type="term" value="P:nucleobase-containing compound metabolic process"/>
    <property type="evidence" value="ECO:0007669"/>
    <property type="project" value="InterPro"/>
</dbReference>
<dbReference type="Proteomes" id="UP000652219">
    <property type="component" value="Unassembled WGS sequence"/>
</dbReference>
<dbReference type="EMBL" id="WIGN01000157">
    <property type="protein sequence ID" value="KAF6806509.1"/>
    <property type="molecule type" value="Genomic_DNA"/>
</dbReference>
<dbReference type="Gene3D" id="3.30.420.10">
    <property type="entry name" value="Ribonuclease H-like superfamily/Ribonuclease H"/>
    <property type="match status" value="1"/>
</dbReference>
<dbReference type="GO" id="GO:0008408">
    <property type="term" value="F:3'-5' exonuclease activity"/>
    <property type="evidence" value="ECO:0007669"/>
    <property type="project" value="InterPro"/>
</dbReference>
<dbReference type="Pfam" id="PF01612">
    <property type="entry name" value="DNA_pol_A_exo1"/>
    <property type="match status" value="1"/>
</dbReference>
<proteinExistence type="predicted"/>
<keyword evidence="3" id="KW-1185">Reference proteome</keyword>
<evidence type="ECO:0000259" key="1">
    <source>
        <dbReference type="Pfam" id="PF01612"/>
    </source>
</evidence>
<feature type="domain" description="3'-5' exonuclease" evidence="1">
    <location>
        <begin position="12"/>
        <end position="183"/>
    </location>
</feature>
<organism evidence="2 3">
    <name type="scientific">Colletotrichum sojae</name>
    <dbReference type="NCBI Taxonomy" id="2175907"/>
    <lineage>
        <taxon>Eukaryota</taxon>
        <taxon>Fungi</taxon>
        <taxon>Dikarya</taxon>
        <taxon>Ascomycota</taxon>
        <taxon>Pezizomycotina</taxon>
        <taxon>Sordariomycetes</taxon>
        <taxon>Hypocreomycetidae</taxon>
        <taxon>Glomerellales</taxon>
        <taxon>Glomerellaceae</taxon>
        <taxon>Colletotrichum</taxon>
        <taxon>Colletotrichum orchidearum species complex</taxon>
    </lineage>
</organism>
<protein>
    <recommendedName>
        <fullName evidence="1">3'-5' exonuclease domain-containing protein</fullName>
    </recommendedName>
</protein>